<evidence type="ECO:0000313" key="2">
    <source>
        <dbReference type="EMBL" id="KKS33120.1"/>
    </source>
</evidence>
<evidence type="ECO:0000313" key="3">
    <source>
        <dbReference type="Proteomes" id="UP000034160"/>
    </source>
</evidence>
<evidence type="ECO:0000256" key="1">
    <source>
        <dbReference type="SAM" id="MobiDB-lite"/>
    </source>
</evidence>
<proteinExistence type="predicted"/>
<name>A0A0G0Y8S8_9BACT</name>
<accession>A0A0G0Y8S8</accession>
<dbReference type="EMBL" id="LCCN01000002">
    <property type="protein sequence ID" value="KKS33120.1"/>
    <property type="molecule type" value="Genomic_DNA"/>
</dbReference>
<gene>
    <name evidence="2" type="ORF">UU93_C0002G0048</name>
</gene>
<dbReference type="AlphaFoldDB" id="A0A0G0Y8S8"/>
<dbReference type="Proteomes" id="UP000034160">
    <property type="component" value="Unassembled WGS sequence"/>
</dbReference>
<sequence length="85" mass="9459">MGLEVKDRDIEDLAKLEVTFDPRRVTTAAWALFMAAFRKLFWVQNVSNDLHVMAANDALADIQGLEGRGGGNGEGKHYVRRRGGK</sequence>
<dbReference type="STRING" id="1618356.UU93_C0002G0048"/>
<protein>
    <submittedName>
        <fullName evidence="2">Uncharacterized protein</fullName>
    </submittedName>
</protein>
<reference evidence="2 3" key="1">
    <citation type="journal article" date="2015" name="Nature">
        <title>rRNA introns, odd ribosomes, and small enigmatic genomes across a large radiation of phyla.</title>
        <authorList>
            <person name="Brown C.T."/>
            <person name="Hug L.A."/>
            <person name="Thomas B.C."/>
            <person name="Sharon I."/>
            <person name="Castelle C.J."/>
            <person name="Singh A."/>
            <person name="Wilkins M.J."/>
            <person name="Williams K.H."/>
            <person name="Banfield J.F."/>
        </authorList>
    </citation>
    <scope>NUCLEOTIDE SEQUENCE [LARGE SCALE GENOMIC DNA]</scope>
</reference>
<organism evidence="2 3">
    <name type="scientific">Candidatus Amesbacteria bacterium GW2011_GWA2_42_12</name>
    <dbReference type="NCBI Taxonomy" id="1618356"/>
    <lineage>
        <taxon>Bacteria</taxon>
        <taxon>Candidatus Amesiibacteriota</taxon>
    </lineage>
</organism>
<comment type="caution">
    <text evidence="2">The sequence shown here is derived from an EMBL/GenBank/DDBJ whole genome shotgun (WGS) entry which is preliminary data.</text>
</comment>
<feature type="region of interest" description="Disordered" evidence="1">
    <location>
        <begin position="65"/>
        <end position="85"/>
    </location>
</feature>